<dbReference type="Proteomes" id="UP000886723">
    <property type="component" value="Unassembled WGS sequence"/>
</dbReference>
<proteinExistence type="predicted"/>
<organism evidence="2 3">
    <name type="scientific">Candidatus Pullilachnospira stercoravium</name>
    <dbReference type="NCBI Taxonomy" id="2840913"/>
    <lineage>
        <taxon>Bacteria</taxon>
        <taxon>Bacillati</taxon>
        <taxon>Bacillota</taxon>
        <taxon>Clostridia</taxon>
        <taxon>Lachnospirales</taxon>
        <taxon>Lachnospiraceae</taxon>
        <taxon>Lachnospiraceae incertae sedis</taxon>
        <taxon>Candidatus Pullilachnospira</taxon>
    </lineage>
</organism>
<protein>
    <submittedName>
        <fullName evidence="2">Stage III sporulation protein AF</fullName>
    </submittedName>
</protein>
<dbReference type="Pfam" id="PF09581">
    <property type="entry name" value="Spore_III_AF"/>
    <property type="match status" value="1"/>
</dbReference>
<sequence>MNAYEEGVRNVEWAGEWIRNLAFYFIFLSAVMNVLPGGEEKKYIRFFMGMLLILLVLRPLLSFKGAEDFLENSVLAESASQDYRQMLREGENMELLGEEYVKSACERELSVQVRQLAEGLGYQVEQCVSEFFPGDELELKEIRLTLREAEDGGEAIKNQLMEVYNIPEGNINISIQG</sequence>
<keyword evidence="1" id="KW-0812">Transmembrane</keyword>
<reference evidence="2" key="1">
    <citation type="submission" date="2020-10" db="EMBL/GenBank/DDBJ databases">
        <authorList>
            <person name="Gilroy R."/>
        </authorList>
    </citation>
    <scope>NUCLEOTIDE SEQUENCE</scope>
    <source>
        <strain evidence="2">ChiBcec2-4451</strain>
    </source>
</reference>
<keyword evidence="1" id="KW-0472">Membrane</keyword>
<feature type="transmembrane region" description="Helical" evidence="1">
    <location>
        <begin position="43"/>
        <end position="61"/>
    </location>
</feature>
<evidence type="ECO:0000313" key="2">
    <source>
        <dbReference type="EMBL" id="HIV13712.1"/>
    </source>
</evidence>
<name>A0A9D1NVJ6_9FIRM</name>
<accession>A0A9D1NVJ6</accession>
<dbReference type="AlphaFoldDB" id="A0A9D1NVJ6"/>
<dbReference type="InterPro" id="IPR014245">
    <property type="entry name" value="Spore_III_AF"/>
</dbReference>
<keyword evidence="1" id="KW-1133">Transmembrane helix</keyword>
<evidence type="ECO:0000313" key="3">
    <source>
        <dbReference type="Proteomes" id="UP000886723"/>
    </source>
</evidence>
<reference evidence="2" key="2">
    <citation type="journal article" date="2021" name="PeerJ">
        <title>Extensive microbial diversity within the chicken gut microbiome revealed by metagenomics and culture.</title>
        <authorList>
            <person name="Gilroy R."/>
            <person name="Ravi A."/>
            <person name="Getino M."/>
            <person name="Pursley I."/>
            <person name="Horton D.L."/>
            <person name="Alikhan N.F."/>
            <person name="Baker D."/>
            <person name="Gharbi K."/>
            <person name="Hall N."/>
            <person name="Watson M."/>
            <person name="Adriaenssens E.M."/>
            <person name="Foster-Nyarko E."/>
            <person name="Jarju S."/>
            <person name="Secka A."/>
            <person name="Antonio M."/>
            <person name="Oren A."/>
            <person name="Chaudhuri R.R."/>
            <person name="La Ragione R."/>
            <person name="Hildebrand F."/>
            <person name="Pallen M.J."/>
        </authorList>
    </citation>
    <scope>NUCLEOTIDE SEQUENCE</scope>
    <source>
        <strain evidence="2">ChiBcec2-4451</strain>
    </source>
</reference>
<dbReference type="EMBL" id="DVON01000241">
    <property type="protein sequence ID" value="HIV13712.1"/>
    <property type="molecule type" value="Genomic_DNA"/>
</dbReference>
<evidence type="ECO:0000256" key="1">
    <source>
        <dbReference type="SAM" id="Phobius"/>
    </source>
</evidence>
<gene>
    <name evidence="2" type="ORF">IAA63_11315</name>
</gene>
<feature type="transmembrane region" description="Helical" evidence="1">
    <location>
        <begin position="17"/>
        <end position="36"/>
    </location>
</feature>
<comment type="caution">
    <text evidence="2">The sequence shown here is derived from an EMBL/GenBank/DDBJ whole genome shotgun (WGS) entry which is preliminary data.</text>
</comment>